<dbReference type="OrthoDB" id="2020542at2759"/>
<keyword evidence="6 9" id="KW-1133">Transmembrane helix</keyword>
<accession>A0A8J5QQI2</accession>
<dbReference type="PANTHER" id="PTHR11827:SF72">
    <property type="entry name" value="GH08340P"/>
    <property type="match status" value="1"/>
</dbReference>
<keyword evidence="12" id="KW-1185">Reference proteome</keyword>
<evidence type="ECO:0000256" key="7">
    <source>
        <dbReference type="ARBA" id="ARBA00023136"/>
    </source>
</evidence>
<evidence type="ECO:0000256" key="9">
    <source>
        <dbReference type="SAM" id="Phobius"/>
    </source>
</evidence>
<comment type="subcellular location">
    <subcellularLocation>
        <location evidence="1">Membrane</location>
        <topology evidence="1">Multi-pass membrane protein</topology>
    </subcellularLocation>
</comment>
<feature type="transmembrane region" description="Helical" evidence="9">
    <location>
        <begin position="155"/>
        <end position="179"/>
    </location>
</feature>
<feature type="region of interest" description="Disordered" evidence="8">
    <location>
        <begin position="697"/>
        <end position="716"/>
    </location>
</feature>
<evidence type="ECO:0000256" key="8">
    <source>
        <dbReference type="SAM" id="MobiDB-lite"/>
    </source>
</evidence>
<feature type="compositionally biased region" description="Polar residues" evidence="8">
    <location>
        <begin position="1075"/>
        <end position="1093"/>
    </location>
</feature>
<feature type="transmembrane region" description="Helical" evidence="9">
    <location>
        <begin position="102"/>
        <end position="121"/>
    </location>
</feature>
<dbReference type="RefSeq" id="XP_049265960.1">
    <property type="nucleotide sequence ID" value="XM_049410456.1"/>
</dbReference>
<feature type="region of interest" description="Disordered" evidence="8">
    <location>
        <begin position="1208"/>
        <end position="1243"/>
    </location>
</feature>
<feature type="compositionally biased region" description="Polar residues" evidence="8">
    <location>
        <begin position="1021"/>
        <end position="1036"/>
    </location>
</feature>
<keyword evidence="5 9" id="KW-0812">Transmembrane</keyword>
<proteinExistence type="inferred from homology"/>
<feature type="transmembrane region" description="Helical" evidence="9">
    <location>
        <begin position="199"/>
        <end position="222"/>
    </location>
</feature>
<feature type="compositionally biased region" description="Acidic residues" evidence="8">
    <location>
        <begin position="1130"/>
        <end position="1143"/>
    </location>
</feature>
<feature type="region of interest" description="Disordered" evidence="8">
    <location>
        <begin position="1008"/>
        <end position="1189"/>
    </location>
</feature>
<feature type="compositionally biased region" description="Acidic residues" evidence="8">
    <location>
        <begin position="1211"/>
        <end position="1221"/>
    </location>
</feature>
<feature type="compositionally biased region" description="Acidic residues" evidence="8">
    <location>
        <begin position="1101"/>
        <end position="1118"/>
    </location>
</feature>
<keyword evidence="7 9" id="KW-0472">Membrane</keyword>
<feature type="transmembrane region" description="Helical" evidence="9">
    <location>
        <begin position="335"/>
        <end position="356"/>
    </location>
</feature>
<protein>
    <recommendedName>
        <fullName evidence="10">Amino acid permease/ SLC12A domain-containing protein</fullName>
    </recommendedName>
</protein>
<comment type="similarity">
    <text evidence="2">Belongs to the amino acid-polyamine-organocation (APC) superfamily. YAT (TC 2.A.3.10) family.</text>
</comment>
<feature type="compositionally biased region" description="Polar residues" evidence="8">
    <location>
        <begin position="1"/>
        <end position="32"/>
    </location>
</feature>
<dbReference type="InterPro" id="IPR004841">
    <property type="entry name" value="AA-permease/SLC12A_dom"/>
</dbReference>
<dbReference type="FunFam" id="1.20.1740.10:FF:000013">
    <property type="entry name" value="Solute carrier family 12 member"/>
    <property type="match status" value="1"/>
</dbReference>
<feature type="transmembrane region" description="Helical" evidence="9">
    <location>
        <begin position="429"/>
        <end position="446"/>
    </location>
</feature>
<evidence type="ECO:0000256" key="5">
    <source>
        <dbReference type="ARBA" id="ARBA00022692"/>
    </source>
</evidence>
<evidence type="ECO:0000256" key="3">
    <source>
        <dbReference type="ARBA" id="ARBA00010593"/>
    </source>
</evidence>
<feature type="region of interest" description="Disordered" evidence="8">
    <location>
        <begin position="1"/>
        <end position="70"/>
    </location>
</feature>
<sequence length="1360" mass="151854">MASIGVSSVVPSRYPTESSQLLPKQNKQQHNISPRLRNSYYSSSATPSPRLNHNNPSNNKSANEKSIKKEHDKGKLGTFEGVFLPTSLNVLSILMFLRFGFIIGQMGILGTMFLLVLSYTIDILTTMSISAISTNGTVKGGGAYYMISRSLGPEFGGSIGIIFVVGQILNSSLNVVGFIEPFLVNFGKENGDMIKLLPVSYMWSVLYSTILLAICTCVAMVGSSLVSKTALLLFILLTISTLSIPISTFFVKPYYPLPPPFDSLLYTGLSWKTFYANLYPKFTSGAAGSVLPPGVPETFRDLFGIFFPATAGILAGASMSGELKTPSKSIPEGTLKGLLVSFFLYTSVIVSLGSAVPRDLLHVDIKIMQTVNLSSIIIIVGEFSTSLFSVIMGIVGASSMINAIADDRIIPGLSIFTTAKKTIKQQNKAKIYSIIATWFMAQLFLFADINQIATFITMAFLMTFIVTNIACFLLRVGSAPNFRPSFRYFSTRTAFTGALVCFIAMFIVDGLSATLVIFCLTFLILMIHYSTPPSKFGDISQLLIYHQVRKYLLRLKLEMSVKYWRPQILLLCDNPRTSWNLIGFCNHLKKGGLYILGHVVLMNDDTSTPSNAEKNATVFSVNTYKEVRKQKQAWVKLRDMSKVKAFVQIALGPTLPWGVRNVYLGSGLGGMKPNITVLGFYDFIKHGIEMPIIPPFMQQQQQQQQKDNDGGFGQLPTDTCRKERKVSINQWVQIVEDLVVLQATVAVAANFSKLKLPKRENDNTSIFSFLKKQEVSEGVKKKYIDLYPIQMSSINQLDNGQSVLSTNFDTYTLILQLGWILSTVQEWKFTNHKLRVIVFVENEQEVDDERTRLNKLLSSLRIEAELKIVCLSDGQLDSYNYMVKGYTKTQSNRAQYDKIDNVLHEDQWWRNLSKARETLKEIEKKKLLKKKQQKSQLISRSSSKSSIAPEAYFPLKLNVSAMSPPSQTRFDSFKKNRRETLSNLHEQGMSLSFNLKSQAANQFLNYEDPLSGETSDEEETASNSMNSSAINLNTISGDRLPPKVSDQQGLQLPPLHFKPTLLDRPMRSGAGTPGGMSSRSSMTNLRPNFSSVKIPQPKINDDDDDDEDAGDGDGDGEEGERVKHSIQFMNEEEDDEHEDEDAEERGREEENPDEDALYIPSRRSRERPIPERRGKRQVSKNRGSTLKSHTIIANDDEIIQQIRTPQFLAAADDEEDDDDIPDLPYKDRSHISPGPAGPSNLRDQFYKSRMKQPPPVAPVPKSPKIEGMITRRELQQELNSLSFDDIPAKGQHLVLNELMKRYSPVTETDVIFSTLPAPPIGTHLDDTESFDYTNSLAVWLDDLPPVLLVNSQTVTVTTAL</sequence>
<dbReference type="PANTHER" id="PTHR11827">
    <property type="entry name" value="SOLUTE CARRIER FAMILY 12, CATION COTRANSPORTERS"/>
    <property type="match status" value="1"/>
</dbReference>
<feature type="domain" description="Amino acid permease/ SLC12A" evidence="10">
    <location>
        <begin position="82"/>
        <end position="569"/>
    </location>
</feature>
<feature type="transmembrane region" description="Helical" evidence="9">
    <location>
        <begin position="452"/>
        <end position="474"/>
    </location>
</feature>
<evidence type="ECO:0000256" key="4">
    <source>
        <dbReference type="ARBA" id="ARBA00022448"/>
    </source>
</evidence>
<dbReference type="GeneID" id="73467549"/>
<feature type="transmembrane region" description="Helical" evidence="9">
    <location>
        <begin position="302"/>
        <end position="323"/>
    </location>
</feature>
<evidence type="ECO:0000256" key="6">
    <source>
        <dbReference type="ARBA" id="ARBA00022989"/>
    </source>
</evidence>
<evidence type="ECO:0000313" key="12">
    <source>
        <dbReference type="Proteomes" id="UP000694255"/>
    </source>
</evidence>
<evidence type="ECO:0000256" key="2">
    <source>
        <dbReference type="ARBA" id="ARBA00006983"/>
    </source>
</evidence>
<evidence type="ECO:0000256" key="1">
    <source>
        <dbReference type="ARBA" id="ARBA00004141"/>
    </source>
</evidence>
<gene>
    <name evidence="11" type="ORF">J8A68_000748</name>
</gene>
<organism evidence="11 12">
    <name type="scientific">[Candida] subhashii</name>
    <dbReference type="NCBI Taxonomy" id="561895"/>
    <lineage>
        <taxon>Eukaryota</taxon>
        <taxon>Fungi</taxon>
        <taxon>Dikarya</taxon>
        <taxon>Ascomycota</taxon>
        <taxon>Saccharomycotina</taxon>
        <taxon>Pichiomycetes</taxon>
        <taxon>Debaryomycetaceae</taxon>
        <taxon>Spathaspora</taxon>
    </lineage>
</organism>
<dbReference type="EMBL" id="JAGSYN010000047">
    <property type="protein sequence ID" value="KAG7665728.1"/>
    <property type="molecule type" value="Genomic_DNA"/>
</dbReference>
<comment type="caution">
    <text evidence="11">The sequence shown here is derived from an EMBL/GenBank/DDBJ whole genome shotgun (WGS) entry which is preliminary data.</text>
</comment>
<feature type="transmembrane region" description="Helical" evidence="9">
    <location>
        <begin position="376"/>
        <end position="398"/>
    </location>
</feature>
<keyword evidence="4" id="KW-0813">Transport</keyword>
<evidence type="ECO:0000259" key="10">
    <source>
        <dbReference type="Pfam" id="PF00324"/>
    </source>
</evidence>
<feature type="transmembrane region" description="Helical" evidence="9">
    <location>
        <begin position="494"/>
        <end position="527"/>
    </location>
</feature>
<dbReference type="GO" id="GO:0034486">
    <property type="term" value="P:vacuolar transmembrane transport"/>
    <property type="evidence" value="ECO:0007669"/>
    <property type="project" value="TreeGrafter"/>
</dbReference>
<comment type="similarity">
    <text evidence="3">Belongs to the SLC12A transporter family.</text>
</comment>
<dbReference type="GO" id="GO:0055064">
    <property type="term" value="P:chloride ion homeostasis"/>
    <property type="evidence" value="ECO:0007669"/>
    <property type="project" value="TreeGrafter"/>
</dbReference>
<name>A0A8J5QQI2_9ASCO</name>
<dbReference type="GO" id="GO:0006884">
    <property type="term" value="P:cell volume homeostasis"/>
    <property type="evidence" value="ECO:0007669"/>
    <property type="project" value="TreeGrafter"/>
</dbReference>
<dbReference type="GO" id="GO:0055075">
    <property type="term" value="P:potassium ion homeostasis"/>
    <property type="evidence" value="ECO:0007669"/>
    <property type="project" value="TreeGrafter"/>
</dbReference>
<dbReference type="Proteomes" id="UP000694255">
    <property type="component" value="Unassembled WGS sequence"/>
</dbReference>
<dbReference type="Pfam" id="PF00324">
    <property type="entry name" value="AA_permease"/>
    <property type="match status" value="1"/>
</dbReference>
<dbReference type="GO" id="GO:0005774">
    <property type="term" value="C:vacuolar membrane"/>
    <property type="evidence" value="ECO:0007669"/>
    <property type="project" value="TreeGrafter"/>
</dbReference>
<dbReference type="GO" id="GO:0015379">
    <property type="term" value="F:potassium:chloride symporter activity"/>
    <property type="evidence" value="ECO:0007669"/>
    <property type="project" value="TreeGrafter"/>
</dbReference>
<feature type="compositionally biased region" description="Low complexity" evidence="8">
    <location>
        <begin position="47"/>
        <end position="61"/>
    </location>
</feature>
<reference evidence="11 12" key="1">
    <citation type="journal article" date="2021" name="DNA Res.">
        <title>Genome analysis of Candida subhashii reveals its hybrid nature and dual mitochondrial genome conformations.</title>
        <authorList>
            <person name="Mixao V."/>
            <person name="Hegedusova E."/>
            <person name="Saus E."/>
            <person name="Pryszcz L.P."/>
            <person name="Cillingova A."/>
            <person name="Nosek J."/>
            <person name="Gabaldon T."/>
        </authorList>
    </citation>
    <scope>NUCLEOTIDE SEQUENCE [LARGE SCALE GENOMIC DNA]</scope>
    <source>
        <strain evidence="11 12">CBS 10753</strain>
    </source>
</reference>
<evidence type="ECO:0000313" key="11">
    <source>
        <dbReference type="EMBL" id="KAG7665728.1"/>
    </source>
</evidence>
<feature type="transmembrane region" description="Helical" evidence="9">
    <location>
        <begin position="229"/>
        <end position="251"/>
    </location>
</feature>
<dbReference type="InterPro" id="IPR004842">
    <property type="entry name" value="SLC12A_fam"/>
</dbReference>